<evidence type="ECO:0000256" key="2">
    <source>
        <dbReference type="ARBA" id="ARBA00004826"/>
    </source>
</evidence>
<dbReference type="InterPro" id="IPR000086">
    <property type="entry name" value="NUDIX_hydrolase_dom"/>
</dbReference>
<evidence type="ECO:0000256" key="4">
    <source>
        <dbReference type="ARBA" id="ARBA00012057"/>
    </source>
</evidence>
<dbReference type="InterPro" id="IPR015797">
    <property type="entry name" value="NUDIX_hydrolase-like_dom_sf"/>
</dbReference>
<dbReference type="InterPro" id="IPR011876">
    <property type="entry name" value="IsopentenylPP_isomerase_typ1"/>
</dbReference>
<sequence length="223" mass="26212">MSQQDDEAQLEFMKSEQLILVNENDEEIGSNSKLVCHTDNLLHRAFSVFLFNSSNQLLIQKRSSFKITFPLIWANTCCSHPLHNEKELVEENAVGVKRAAIRKLNQELGINPQDLSVEDFIFLTRFHYNAKYTEKLSEHEIDYILFLHKDLELNINPNEIDSVKYVTQEELKEMLKNDKISPWMRIICQSYLFPWWDKLINGATTSKEFLSTEEQKKIEKLQN</sequence>
<dbReference type="Proteomes" id="UP001146793">
    <property type="component" value="Unassembled WGS sequence"/>
</dbReference>
<dbReference type="GO" id="GO:0005737">
    <property type="term" value="C:cytoplasm"/>
    <property type="evidence" value="ECO:0007669"/>
    <property type="project" value="TreeGrafter"/>
</dbReference>
<dbReference type="AlphaFoldDB" id="A0AAV7YY96"/>
<dbReference type="GO" id="GO:0006694">
    <property type="term" value="P:steroid biosynthetic process"/>
    <property type="evidence" value="ECO:0007669"/>
    <property type="project" value="UniProtKB-KW"/>
</dbReference>
<gene>
    <name evidence="13" type="ORF">M0812_01986</name>
    <name evidence="14" type="ORF">M0813_05922</name>
</gene>
<dbReference type="EC" id="5.3.3.2" evidence="4"/>
<evidence type="ECO:0000313" key="13">
    <source>
        <dbReference type="EMBL" id="KAJ3434862.1"/>
    </source>
</evidence>
<dbReference type="FunFam" id="3.90.79.10:FF:000012">
    <property type="entry name" value="Isopentenyl-diphosphate Delta-isomerase 1"/>
    <property type="match status" value="1"/>
</dbReference>
<keyword evidence="11 13" id="KW-0413">Isomerase</keyword>
<dbReference type="SUPFAM" id="SSF55811">
    <property type="entry name" value="Nudix"/>
    <property type="match status" value="1"/>
</dbReference>
<dbReference type="EMBL" id="JAOAOG010000300">
    <property type="protein sequence ID" value="KAJ6231494.1"/>
    <property type="molecule type" value="Genomic_DNA"/>
</dbReference>
<dbReference type="CDD" id="cd02885">
    <property type="entry name" value="NUDIX_IPP_Isomerase"/>
    <property type="match status" value="1"/>
</dbReference>
<keyword evidence="8" id="KW-0752">Steroid biosynthesis</keyword>
<protein>
    <recommendedName>
        <fullName evidence="4">isopentenyl-diphosphate Delta-isomerase</fullName>
        <ecNumber evidence="4">5.3.3.2</ecNumber>
    </recommendedName>
</protein>
<dbReference type="PROSITE" id="PS51462">
    <property type="entry name" value="NUDIX"/>
    <property type="match status" value="1"/>
</dbReference>
<dbReference type="NCBIfam" id="TIGR02150">
    <property type="entry name" value="IPP_isom_1"/>
    <property type="match status" value="1"/>
</dbReference>
<feature type="domain" description="Nudix hydrolase" evidence="12">
    <location>
        <begin position="41"/>
        <end position="188"/>
    </location>
</feature>
<name>A0AAV7YY96_9EUKA</name>
<dbReference type="GO" id="GO:0004452">
    <property type="term" value="F:isopentenyl-diphosphate delta-isomerase activity"/>
    <property type="evidence" value="ECO:0007669"/>
    <property type="project" value="UniProtKB-EC"/>
</dbReference>
<evidence type="ECO:0000256" key="7">
    <source>
        <dbReference type="ARBA" id="ARBA00022842"/>
    </source>
</evidence>
<evidence type="ECO:0000313" key="14">
    <source>
        <dbReference type="EMBL" id="KAJ6231494.1"/>
    </source>
</evidence>
<dbReference type="Pfam" id="PF00293">
    <property type="entry name" value="NUDIX"/>
    <property type="match status" value="1"/>
</dbReference>
<dbReference type="GO" id="GO:0009240">
    <property type="term" value="P:isopentenyl diphosphate biosynthetic process"/>
    <property type="evidence" value="ECO:0007669"/>
    <property type="project" value="TreeGrafter"/>
</dbReference>
<keyword evidence="9" id="KW-0443">Lipid metabolism</keyword>
<dbReference type="GO" id="GO:0046872">
    <property type="term" value="F:metal ion binding"/>
    <property type="evidence" value="ECO:0007669"/>
    <property type="project" value="UniProtKB-KW"/>
</dbReference>
<evidence type="ECO:0000256" key="3">
    <source>
        <dbReference type="ARBA" id="ARBA00007579"/>
    </source>
</evidence>
<evidence type="ECO:0000256" key="10">
    <source>
        <dbReference type="ARBA" id="ARBA00023229"/>
    </source>
</evidence>
<dbReference type="Gene3D" id="3.90.79.10">
    <property type="entry name" value="Nucleoside Triphosphate Pyrophosphohydrolase"/>
    <property type="match status" value="1"/>
</dbReference>
<comment type="caution">
    <text evidence="13">The sequence shown here is derived from an EMBL/GenBank/DDBJ whole genome shotgun (WGS) entry which is preliminary data.</text>
</comment>
<evidence type="ECO:0000256" key="5">
    <source>
        <dbReference type="ARBA" id="ARBA00022516"/>
    </source>
</evidence>
<evidence type="ECO:0000313" key="16">
    <source>
        <dbReference type="Proteomes" id="UP001150062"/>
    </source>
</evidence>
<reference evidence="13" key="2">
    <citation type="submission" date="2022-08" db="EMBL/GenBank/DDBJ databases">
        <title>Novel sulphate-reducing endosymbionts in the free-living metamonad Anaeramoeba.</title>
        <authorList>
            <person name="Jerlstrom-Hultqvist J."/>
            <person name="Cepicka I."/>
            <person name="Gallot-Lavallee L."/>
            <person name="Salas-Leiva D."/>
            <person name="Curtis B.A."/>
            <person name="Zahonova K."/>
            <person name="Pipaliya S."/>
            <person name="Dacks J."/>
            <person name="Roger A.J."/>
        </authorList>
    </citation>
    <scope>NUCLEOTIDE SEQUENCE</scope>
    <source>
        <strain evidence="13">Busselton2</strain>
    </source>
</reference>
<comment type="cofactor">
    <cofactor evidence="1">
        <name>Mg(2+)</name>
        <dbReference type="ChEBI" id="CHEBI:18420"/>
    </cofactor>
</comment>
<reference evidence="14" key="1">
    <citation type="submission" date="2022-08" db="EMBL/GenBank/DDBJ databases">
        <title>Novel sulfate-reducing endosymbionts in the free-living metamonad Anaeramoeba.</title>
        <authorList>
            <person name="Jerlstrom-Hultqvist J."/>
            <person name="Cepicka I."/>
            <person name="Gallot-Lavallee L."/>
            <person name="Salas-Leiva D."/>
            <person name="Curtis B.A."/>
            <person name="Zahonova K."/>
            <person name="Pipaliya S."/>
            <person name="Dacks J."/>
            <person name="Roger A.J."/>
        </authorList>
    </citation>
    <scope>NUCLEOTIDE SEQUENCE</scope>
    <source>
        <strain evidence="14">Schooner1</strain>
    </source>
</reference>
<keyword evidence="10" id="KW-0414">Isoprene biosynthesis</keyword>
<evidence type="ECO:0000256" key="6">
    <source>
        <dbReference type="ARBA" id="ARBA00022723"/>
    </source>
</evidence>
<keyword evidence="16" id="KW-1185">Reference proteome</keyword>
<organism evidence="13 15">
    <name type="scientific">Anaeramoeba flamelloides</name>
    <dbReference type="NCBI Taxonomy" id="1746091"/>
    <lineage>
        <taxon>Eukaryota</taxon>
        <taxon>Metamonada</taxon>
        <taxon>Anaeramoebidae</taxon>
        <taxon>Anaeramoeba</taxon>
    </lineage>
</organism>
<comment type="pathway">
    <text evidence="2">Isoprenoid biosynthesis; dimethylallyl diphosphate biosynthesis; dimethylallyl diphosphate from isopentenyl diphosphate: step 1/1.</text>
</comment>
<dbReference type="PIRSF" id="PIRSF018427">
    <property type="entry name" value="Isopntndiph_ism"/>
    <property type="match status" value="1"/>
</dbReference>
<evidence type="ECO:0000256" key="8">
    <source>
        <dbReference type="ARBA" id="ARBA00022955"/>
    </source>
</evidence>
<evidence type="ECO:0000259" key="12">
    <source>
        <dbReference type="PROSITE" id="PS51462"/>
    </source>
</evidence>
<dbReference type="NCBIfam" id="NF002995">
    <property type="entry name" value="PRK03759.1"/>
    <property type="match status" value="1"/>
</dbReference>
<accession>A0AAV7YY96</accession>
<evidence type="ECO:0000256" key="11">
    <source>
        <dbReference type="ARBA" id="ARBA00023235"/>
    </source>
</evidence>
<keyword evidence="7" id="KW-0460">Magnesium</keyword>
<dbReference type="PANTHER" id="PTHR10885">
    <property type="entry name" value="ISOPENTENYL-DIPHOSPHATE DELTA-ISOMERASE"/>
    <property type="match status" value="1"/>
</dbReference>
<evidence type="ECO:0000313" key="15">
    <source>
        <dbReference type="Proteomes" id="UP001146793"/>
    </source>
</evidence>
<dbReference type="Proteomes" id="UP001150062">
    <property type="component" value="Unassembled WGS sequence"/>
</dbReference>
<comment type="similarity">
    <text evidence="3">Belongs to the IPP isomerase type 1 family.</text>
</comment>
<evidence type="ECO:0000256" key="9">
    <source>
        <dbReference type="ARBA" id="ARBA00023098"/>
    </source>
</evidence>
<dbReference type="PANTHER" id="PTHR10885:SF0">
    <property type="entry name" value="ISOPENTENYL-DIPHOSPHATE DELTA-ISOMERASE"/>
    <property type="match status" value="1"/>
</dbReference>
<proteinExistence type="inferred from homology"/>
<keyword evidence="6" id="KW-0479">Metal-binding</keyword>
<keyword evidence="5" id="KW-0444">Lipid biosynthesis</keyword>
<evidence type="ECO:0000256" key="1">
    <source>
        <dbReference type="ARBA" id="ARBA00001946"/>
    </source>
</evidence>
<dbReference type="EMBL" id="JANTQA010000042">
    <property type="protein sequence ID" value="KAJ3434862.1"/>
    <property type="molecule type" value="Genomic_DNA"/>
</dbReference>